<dbReference type="PROSITE" id="PS00107">
    <property type="entry name" value="PROTEIN_KINASE_ATP"/>
    <property type="match status" value="1"/>
</dbReference>
<dbReference type="OrthoDB" id="4062651at2759"/>
<evidence type="ECO:0000256" key="2">
    <source>
        <dbReference type="ARBA" id="ARBA00012513"/>
    </source>
</evidence>
<dbReference type="GO" id="GO:0004674">
    <property type="term" value="F:protein serine/threonine kinase activity"/>
    <property type="evidence" value="ECO:0007669"/>
    <property type="project" value="UniProtKB-KW"/>
</dbReference>
<evidence type="ECO:0000313" key="13">
    <source>
        <dbReference type="EMBL" id="KYQ89266.1"/>
    </source>
</evidence>
<organism evidence="13 14">
    <name type="scientific">Tieghemostelium lacteum</name>
    <name type="common">Slime mold</name>
    <name type="synonym">Dictyostelium lacteum</name>
    <dbReference type="NCBI Taxonomy" id="361077"/>
    <lineage>
        <taxon>Eukaryota</taxon>
        <taxon>Amoebozoa</taxon>
        <taxon>Evosea</taxon>
        <taxon>Eumycetozoa</taxon>
        <taxon>Dictyostelia</taxon>
        <taxon>Dictyosteliales</taxon>
        <taxon>Raperosteliaceae</taxon>
        <taxon>Tieghemostelium</taxon>
    </lineage>
</organism>
<dbReference type="InterPro" id="IPR000719">
    <property type="entry name" value="Prot_kinase_dom"/>
</dbReference>
<reference evidence="13 14" key="1">
    <citation type="submission" date="2015-12" db="EMBL/GenBank/DDBJ databases">
        <title>Dictyostelia acquired genes for synthesis and detection of signals that induce cell-type specialization by lateral gene transfer from prokaryotes.</title>
        <authorList>
            <person name="Gloeckner G."/>
            <person name="Schaap P."/>
        </authorList>
    </citation>
    <scope>NUCLEOTIDE SEQUENCE [LARGE SCALE GENOMIC DNA]</scope>
    <source>
        <strain evidence="13 14">TK</strain>
    </source>
</reference>
<dbReference type="InterPro" id="IPR001245">
    <property type="entry name" value="Ser-Thr/Tyr_kinase_cat_dom"/>
</dbReference>
<dbReference type="InterPro" id="IPR011009">
    <property type="entry name" value="Kinase-like_dom_sf"/>
</dbReference>
<comment type="similarity">
    <text evidence="1">Belongs to the protein kinase superfamily. TKL Ser/Thr protein kinase family.</text>
</comment>
<keyword evidence="6 13" id="KW-0418">Kinase</keyword>
<dbReference type="EMBL" id="LODT01000041">
    <property type="protein sequence ID" value="KYQ89266.1"/>
    <property type="molecule type" value="Genomic_DNA"/>
</dbReference>
<dbReference type="PANTHER" id="PTHR46485">
    <property type="entry name" value="LIM DOMAIN KINASE 1"/>
    <property type="match status" value="1"/>
</dbReference>
<accession>A0A151Z5M9</accession>
<dbReference type="InterPro" id="IPR050940">
    <property type="entry name" value="Actin_reg-Ser/Thr_kinase"/>
</dbReference>
<dbReference type="STRING" id="361077.A0A151Z5M9"/>
<proteinExistence type="inferred from homology"/>
<dbReference type="GO" id="GO:0005524">
    <property type="term" value="F:ATP binding"/>
    <property type="evidence" value="ECO:0007669"/>
    <property type="project" value="UniProtKB-UniRule"/>
</dbReference>
<protein>
    <recommendedName>
        <fullName evidence="2">non-specific serine/threonine protein kinase</fullName>
        <ecNumber evidence="2">2.7.11.1</ecNumber>
    </recommendedName>
</protein>
<dbReference type="InterPro" id="IPR017441">
    <property type="entry name" value="Protein_kinase_ATP_BS"/>
</dbReference>
<evidence type="ECO:0000256" key="7">
    <source>
        <dbReference type="ARBA" id="ARBA00022840"/>
    </source>
</evidence>
<name>A0A151Z5M9_TIELA</name>
<dbReference type="Proteomes" id="UP000076078">
    <property type="component" value="Unassembled WGS sequence"/>
</dbReference>
<dbReference type="FunCoup" id="A0A151Z5M9">
    <property type="interactions" value="20"/>
</dbReference>
<feature type="domain" description="Protein kinase" evidence="12">
    <location>
        <begin position="24"/>
        <end position="297"/>
    </location>
</feature>
<evidence type="ECO:0000256" key="10">
    <source>
        <dbReference type="PROSITE-ProRule" id="PRU10141"/>
    </source>
</evidence>
<dbReference type="Gene3D" id="1.10.510.10">
    <property type="entry name" value="Transferase(Phosphotransferase) domain 1"/>
    <property type="match status" value="1"/>
</dbReference>
<keyword evidence="4" id="KW-0808">Transferase</keyword>
<gene>
    <name evidence="13" type="ORF">DLAC_09925</name>
</gene>
<dbReference type="PROSITE" id="PS50011">
    <property type="entry name" value="PROTEIN_KINASE_DOM"/>
    <property type="match status" value="1"/>
</dbReference>
<dbReference type="InParanoid" id="A0A151Z5M9"/>
<keyword evidence="5 10" id="KW-0547">Nucleotide-binding</keyword>
<keyword evidence="14" id="KW-1185">Reference proteome</keyword>
<feature type="compositionally biased region" description="Low complexity" evidence="11">
    <location>
        <begin position="345"/>
        <end position="376"/>
    </location>
</feature>
<dbReference type="PANTHER" id="PTHR46485:SF5">
    <property type="entry name" value="CENTER DIVIDER, ISOFORM A"/>
    <property type="match status" value="1"/>
</dbReference>
<sequence length="572" mass="65231">MLEDEEEEGTPMSDESADIDISDLVLGNQIGSGSYGVVYRGTYFNTDVAIKKIHPGEHQKELQKYLKREVAVLKNIQHPNIVQFIGVYYEPVNHITNFLKSNSTWIVTEYIAGGDLHERIKNLSKPLPLSLVIKLSLDIALAMAYLHSRDIIFRDLKSKNILIDDTSSPIRGKVCDFGFARIVKNKQNNRHLSLVGSDNWMAPEVILGMEYDESADIFSFGILLIEMAVRKKISKLEFERSPQNAFEIDEYKAREMIPEEIPPLFTELIMECIKYDPTMRPTFPNIISTLKQLQSLFPIAQSYENPLSPHSSPIIPRKNSIHTPFAKIMRLNSFDLSKQCNNSNLNQNGFTNHNFNNSNSNNNNNSSNVNSTQTEQEQIEEKTKPINQIKIEETEEHIEEKFTKIVVTDNSGNSVTTTTTSLTDSITTMEYQMDLDEEEIQKKVDSLKDKMKIVLLEFTKFVKVLGKELLEISKEEEISARYEDCRKIVEIKKILGEIVEGEAFPITPRKNSNPPTTRIAIFLKTMERSIQEIKSSLDILLTKVNKEESLNESVAYARVIGKLKRIMINGQV</sequence>
<dbReference type="Pfam" id="PF00069">
    <property type="entry name" value="Pkinase"/>
    <property type="match status" value="1"/>
</dbReference>
<keyword evidence="3" id="KW-0723">Serine/threonine-protein kinase</keyword>
<dbReference type="SUPFAM" id="SSF56112">
    <property type="entry name" value="Protein kinase-like (PK-like)"/>
    <property type="match status" value="1"/>
</dbReference>
<dbReference type="PRINTS" id="PR00109">
    <property type="entry name" value="TYRKINASE"/>
</dbReference>
<dbReference type="OMA" id="FIGVYYE"/>
<comment type="catalytic activity">
    <reaction evidence="9">
        <text>L-seryl-[protein] + ATP = O-phospho-L-seryl-[protein] + ADP + H(+)</text>
        <dbReference type="Rhea" id="RHEA:17989"/>
        <dbReference type="Rhea" id="RHEA-COMP:9863"/>
        <dbReference type="Rhea" id="RHEA-COMP:11604"/>
        <dbReference type="ChEBI" id="CHEBI:15378"/>
        <dbReference type="ChEBI" id="CHEBI:29999"/>
        <dbReference type="ChEBI" id="CHEBI:30616"/>
        <dbReference type="ChEBI" id="CHEBI:83421"/>
        <dbReference type="ChEBI" id="CHEBI:456216"/>
        <dbReference type="EC" id="2.7.11.1"/>
    </reaction>
</comment>
<comment type="catalytic activity">
    <reaction evidence="8">
        <text>L-threonyl-[protein] + ATP = O-phospho-L-threonyl-[protein] + ADP + H(+)</text>
        <dbReference type="Rhea" id="RHEA:46608"/>
        <dbReference type="Rhea" id="RHEA-COMP:11060"/>
        <dbReference type="Rhea" id="RHEA-COMP:11605"/>
        <dbReference type="ChEBI" id="CHEBI:15378"/>
        <dbReference type="ChEBI" id="CHEBI:30013"/>
        <dbReference type="ChEBI" id="CHEBI:30616"/>
        <dbReference type="ChEBI" id="CHEBI:61977"/>
        <dbReference type="ChEBI" id="CHEBI:456216"/>
        <dbReference type="EC" id="2.7.11.1"/>
    </reaction>
</comment>
<evidence type="ECO:0000256" key="8">
    <source>
        <dbReference type="ARBA" id="ARBA00047899"/>
    </source>
</evidence>
<feature type="binding site" evidence="10">
    <location>
        <position position="52"/>
    </location>
    <ligand>
        <name>ATP</name>
        <dbReference type="ChEBI" id="CHEBI:30616"/>
    </ligand>
</feature>
<dbReference type="Gene3D" id="3.30.200.20">
    <property type="entry name" value="Phosphorylase Kinase, domain 1"/>
    <property type="match status" value="1"/>
</dbReference>
<evidence type="ECO:0000256" key="6">
    <source>
        <dbReference type="ARBA" id="ARBA00022777"/>
    </source>
</evidence>
<dbReference type="CDD" id="cd13999">
    <property type="entry name" value="STKc_MAP3K-like"/>
    <property type="match status" value="1"/>
</dbReference>
<evidence type="ECO:0000256" key="1">
    <source>
        <dbReference type="ARBA" id="ARBA00005843"/>
    </source>
</evidence>
<evidence type="ECO:0000313" key="14">
    <source>
        <dbReference type="Proteomes" id="UP000076078"/>
    </source>
</evidence>
<evidence type="ECO:0000256" key="5">
    <source>
        <dbReference type="ARBA" id="ARBA00022741"/>
    </source>
</evidence>
<dbReference type="AlphaFoldDB" id="A0A151Z5M9"/>
<evidence type="ECO:0000256" key="9">
    <source>
        <dbReference type="ARBA" id="ARBA00048679"/>
    </source>
</evidence>
<evidence type="ECO:0000256" key="4">
    <source>
        <dbReference type="ARBA" id="ARBA00022679"/>
    </source>
</evidence>
<comment type="caution">
    <text evidence="13">The sequence shown here is derived from an EMBL/GenBank/DDBJ whole genome shotgun (WGS) entry which is preliminary data.</text>
</comment>
<dbReference type="EC" id="2.7.11.1" evidence="2"/>
<dbReference type="SMART" id="SM00220">
    <property type="entry name" value="S_TKc"/>
    <property type="match status" value="1"/>
</dbReference>
<evidence type="ECO:0000256" key="3">
    <source>
        <dbReference type="ARBA" id="ARBA00022527"/>
    </source>
</evidence>
<feature type="region of interest" description="Disordered" evidence="11">
    <location>
        <begin position="345"/>
        <end position="382"/>
    </location>
</feature>
<keyword evidence="7 10" id="KW-0067">ATP-binding</keyword>
<evidence type="ECO:0000259" key="12">
    <source>
        <dbReference type="PROSITE" id="PS50011"/>
    </source>
</evidence>
<evidence type="ECO:0000256" key="11">
    <source>
        <dbReference type="SAM" id="MobiDB-lite"/>
    </source>
</evidence>